<dbReference type="SUPFAM" id="SSF52821">
    <property type="entry name" value="Rhodanese/Cell cycle control phosphatase"/>
    <property type="match status" value="1"/>
</dbReference>
<accession>A0A6F9DWD7</accession>
<sequence length="200" mass="22762">MASTSIYRRLPGVLSQLKNGSQTTRAVIQRSFMVKVSPLVNCTTRISLTYSTTSQKTVPLFTPQSHKLFSRGSNENVELRENLTIDAYDFKKAVEKDEVYVVDVRTPEECAEGRIMAKRWVNVPVQEFGEALKLSDEAFEEKYKSSKPQKDAEDIIFHCRSGVRSTMALYAAIDQGYSKARHFPEGWIGWEAHTYPLKDN</sequence>
<feature type="domain" description="Rhodanese" evidence="1">
    <location>
        <begin position="95"/>
        <end position="199"/>
    </location>
</feature>
<dbReference type="Gene3D" id="3.40.250.10">
    <property type="entry name" value="Rhodanese-like domain"/>
    <property type="match status" value="1"/>
</dbReference>
<keyword evidence="2" id="KW-0808">Transferase</keyword>
<dbReference type="AlphaFoldDB" id="A0A6F9DWD7"/>
<dbReference type="PANTHER" id="PTHR44086">
    <property type="entry name" value="THIOSULFATE SULFURTRANSFERASE RDL2, MITOCHONDRIAL-RELATED"/>
    <property type="match status" value="1"/>
</dbReference>
<dbReference type="SMART" id="SM00450">
    <property type="entry name" value="RHOD"/>
    <property type="match status" value="1"/>
</dbReference>
<dbReference type="GO" id="GO:0016740">
    <property type="term" value="F:transferase activity"/>
    <property type="evidence" value="ECO:0007669"/>
    <property type="project" value="UniProtKB-KW"/>
</dbReference>
<organism evidence="2">
    <name type="scientific">Phallusia mammillata</name>
    <dbReference type="NCBI Taxonomy" id="59560"/>
    <lineage>
        <taxon>Eukaryota</taxon>
        <taxon>Metazoa</taxon>
        <taxon>Chordata</taxon>
        <taxon>Tunicata</taxon>
        <taxon>Ascidiacea</taxon>
        <taxon>Phlebobranchia</taxon>
        <taxon>Ascidiidae</taxon>
        <taxon>Phallusia</taxon>
    </lineage>
</organism>
<reference evidence="2" key="1">
    <citation type="submission" date="2020-04" db="EMBL/GenBank/DDBJ databases">
        <authorList>
            <person name="Neveu A P."/>
        </authorList>
    </citation>
    <scope>NUCLEOTIDE SEQUENCE</scope>
    <source>
        <tissue evidence="2">Whole embryo</tissue>
    </source>
</reference>
<evidence type="ECO:0000313" key="2">
    <source>
        <dbReference type="EMBL" id="CAB3267320.1"/>
    </source>
</evidence>
<dbReference type="InterPro" id="IPR036873">
    <property type="entry name" value="Rhodanese-like_dom_sf"/>
</dbReference>
<dbReference type="EMBL" id="LR791458">
    <property type="protein sequence ID" value="CAB3267320.1"/>
    <property type="molecule type" value="mRNA"/>
</dbReference>
<gene>
    <name evidence="2" type="primary">Tstd3-002</name>
</gene>
<dbReference type="Pfam" id="PF00581">
    <property type="entry name" value="Rhodanese"/>
    <property type="match status" value="1"/>
</dbReference>
<dbReference type="InterPro" id="IPR001763">
    <property type="entry name" value="Rhodanese-like_dom"/>
</dbReference>
<evidence type="ECO:0000259" key="1">
    <source>
        <dbReference type="PROSITE" id="PS50206"/>
    </source>
</evidence>
<proteinExistence type="evidence at transcript level"/>
<dbReference type="PANTHER" id="PTHR44086:SF10">
    <property type="entry name" value="THIOSULFATE SULFURTRANSFERASE_RHODANESE-LIKE DOMAIN-CONTAINING PROTEIN 3"/>
    <property type="match status" value="1"/>
</dbReference>
<dbReference type="PROSITE" id="PS50206">
    <property type="entry name" value="RHODANESE_3"/>
    <property type="match status" value="1"/>
</dbReference>
<name>A0A6F9DWD7_9ASCI</name>
<protein>
    <submittedName>
        <fullName evidence="2">Thiosulfate sulfurtransferase/rhodanese-like domain-containing protein 3</fullName>
    </submittedName>
</protein>